<accession>A0ABT1G6G1</accession>
<gene>
    <name evidence="5" type="ORF">J2T60_000500</name>
</gene>
<name>A0ABT1G6G1_9GAMM</name>
<dbReference type="PANTHER" id="PTHR11735">
    <property type="entry name" value="TRNA N6-ADENOSINE THREONYLCARBAMOYLTRANSFERASE"/>
    <property type="match status" value="1"/>
</dbReference>
<dbReference type="Pfam" id="PF00814">
    <property type="entry name" value="TsaD"/>
    <property type="match status" value="1"/>
</dbReference>
<sequence>MTALAIDTATEACSAALLHDEQVYRRFEMAPRQHARLLLPMLESLLDEADCQRQDIEWIAFGQGPGAFTGVRIAAGIAHGLAQGLGCGLFPVSTLAALAARAQDEATAPVLACLDARMGEVYWGCYEASGNGPHLLGQERVCAPESVTANGLAVEQCIGIGPGWASYGEALPAALGQAPARVLPEVFPDAADMLAIASRRLAAGEPLKTAREAQPVYLRDNVAVPGK</sequence>
<evidence type="ECO:0000313" key="5">
    <source>
        <dbReference type="EMBL" id="MCP1726535.1"/>
    </source>
</evidence>
<evidence type="ECO:0000313" key="6">
    <source>
        <dbReference type="Proteomes" id="UP001523550"/>
    </source>
</evidence>
<dbReference type="Proteomes" id="UP001523550">
    <property type="component" value="Unassembled WGS sequence"/>
</dbReference>
<comment type="similarity">
    <text evidence="1">Belongs to the KAE1 / TsaD family. TsaB subfamily.</text>
</comment>
<dbReference type="EMBL" id="JALJYF010000001">
    <property type="protein sequence ID" value="MCP1726535.1"/>
    <property type="molecule type" value="Genomic_DNA"/>
</dbReference>
<reference evidence="5 6" key="1">
    <citation type="submission" date="2022-03" db="EMBL/GenBank/DDBJ databases">
        <title>Genomic Encyclopedia of Type Strains, Phase III (KMG-III): the genomes of soil and plant-associated and newly described type strains.</title>
        <authorList>
            <person name="Whitman W."/>
        </authorList>
    </citation>
    <scope>NUCLEOTIDE SEQUENCE [LARGE SCALE GENOMIC DNA]</scope>
    <source>
        <strain evidence="5 6">BSker1</strain>
    </source>
</reference>
<evidence type="ECO:0000256" key="1">
    <source>
        <dbReference type="ARBA" id="ARBA00010493"/>
    </source>
</evidence>
<proteinExistence type="inferred from homology"/>
<evidence type="ECO:0000259" key="4">
    <source>
        <dbReference type="Pfam" id="PF00814"/>
    </source>
</evidence>
<evidence type="ECO:0000256" key="2">
    <source>
        <dbReference type="ARBA" id="ARBA00019012"/>
    </source>
</evidence>
<evidence type="ECO:0000256" key="3">
    <source>
        <dbReference type="ARBA" id="ARBA00032446"/>
    </source>
</evidence>
<dbReference type="InterPro" id="IPR043129">
    <property type="entry name" value="ATPase_NBD"/>
</dbReference>
<dbReference type="InterPro" id="IPR000905">
    <property type="entry name" value="Gcp-like_dom"/>
</dbReference>
<protein>
    <recommendedName>
        <fullName evidence="2">tRNA threonylcarbamoyladenosine biosynthesis protein TsaB</fullName>
    </recommendedName>
    <alternativeName>
        <fullName evidence="3">t(6)A37 threonylcarbamoyladenosine biosynthesis protein TsaB</fullName>
    </alternativeName>
</protein>
<keyword evidence="6" id="KW-1185">Reference proteome</keyword>
<dbReference type="PANTHER" id="PTHR11735:SF11">
    <property type="entry name" value="TRNA THREONYLCARBAMOYLADENOSINE BIOSYNTHESIS PROTEIN TSAB"/>
    <property type="match status" value="1"/>
</dbReference>
<organism evidence="5 6">
    <name type="scientific">Natronospira proteinivora</name>
    <dbReference type="NCBI Taxonomy" id="1807133"/>
    <lineage>
        <taxon>Bacteria</taxon>
        <taxon>Pseudomonadati</taxon>
        <taxon>Pseudomonadota</taxon>
        <taxon>Gammaproteobacteria</taxon>
        <taxon>Natronospirales</taxon>
        <taxon>Natronospiraceae</taxon>
        <taxon>Natronospira</taxon>
    </lineage>
</organism>
<dbReference type="RefSeq" id="WP_253444988.1">
    <property type="nucleotide sequence ID" value="NZ_JALJYF010000001.1"/>
</dbReference>
<dbReference type="InterPro" id="IPR022496">
    <property type="entry name" value="T6A_TsaB"/>
</dbReference>
<comment type="caution">
    <text evidence="5">The sequence shown here is derived from an EMBL/GenBank/DDBJ whole genome shotgun (WGS) entry which is preliminary data.</text>
</comment>
<dbReference type="SUPFAM" id="SSF53067">
    <property type="entry name" value="Actin-like ATPase domain"/>
    <property type="match status" value="2"/>
</dbReference>
<dbReference type="CDD" id="cd24032">
    <property type="entry name" value="ASKHA_NBD_TsaB"/>
    <property type="match status" value="1"/>
</dbReference>
<feature type="domain" description="Gcp-like" evidence="4">
    <location>
        <begin position="28"/>
        <end position="223"/>
    </location>
</feature>
<dbReference type="NCBIfam" id="TIGR03725">
    <property type="entry name" value="T6A_YeaZ"/>
    <property type="match status" value="1"/>
</dbReference>
<dbReference type="Gene3D" id="3.30.420.40">
    <property type="match status" value="2"/>
</dbReference>